<reference evidence="3" key="1">
    <citation type="submission" date="2021-01" db="UniProtKB">
        <authorList>
            <consortium name="EnsemblMetazoa"/>
        </authorList>
    </citation>
    <scope>IDENTIFICATION</scope>
</reference>
<feature type="domain" description="CAP-Gly" evidence="2">
    <location>
        <begin position="504"/>
        <end position="546"/>
    </location>
</feature>
<dbReference type="Proteomes" id="UP000594262">
    <property type="component" value="Unplaced"/>
</dbReference>
<dbReference type="Pfam" id="PF01302">
    <property type="entry name" value="CAP_GLY"/>
    <property type="match status" value="1"/>
</dbReference>
<feature type="compositionally biased region" description="Polar residues" evidence="1">
    <location>
        <begin position="448"/>
        <end position="470"/>
    </location>
</feature>
<evidence type="ECO:0000259" key="2">
    <source>
        <dbReference type="PROSITE" id="PS50245"/>
    </source>
</evidence>
<keyword evidence="4" id="KW-1185">Reference proteome</keyword>
<name>A0A7M5WZC8_9CNID</name>
<dbReference type="PROSITE" id="PS50245">
    <property type="entry name" value="CAP_GLY_2"/>
    <property type="match status" value="1"/>
</dbReference>
<feature type="compositionally biased region" description="Basic and acidic residues" evidence="1">
    <location>
        <begin position="325"/>
        <end position="336"/>
    </location>
</feature>
<sequence length="555" mass="65368">MGNQTDPEVQKELRKLRFDFEDQLKELKNEKIAVLEGKLRSNEKFVLRLQSEFDAKESKEFEEKGILEKKLGEIINEIEKLKDSAIEKDKNLQLRDQKLLQIEETLKETEVKYGESLEQFRLKDEKLIKLEGEQKQLQVQLQTKDQELVKLVKQMNEVTEKLKDFTIQLQNKDEKLREFEEKLKKYEENQEQLLAQLKLQEERMAKLEILGKNVEDRQHNHQQDTKETDMLITQLEARCQSFDDEAKALSEESEKHKDENNMIKSKYTKLKQMAVNLKNQCQTYEEDFKKLQDENQSLEAVRKIKEKDAENEKAVLEAVIRKLRGEPKKQPEKNTDNRMVGPTQYDYDGDIDDQYRRALPIRPAVSTRNELNNDIEQIINRRPYAGKRTKSAENLYGENSYESRNQRYTAQTNGYHFESNTLGDPNISYSTRPRNNRHPQSRSFDFEVNNNENSNQEFSDSPWNHSPTSHPFCPTSSHDIQIGMMISLSRASGRLSRGQVKWIGTFPHHQGDYIGVELESESGKHDGTYDKVRYFKCKRDRGIFVQFKKIIMAWK</sequence>
<evidence type="ECO:0000313" key="3">
    <source>
        <dbReference type="EnsemblMetazoa" id="CLYHEMP015324.4"/>
    </source>
</evidence>
<protein>
    <recommendedName>
        <fullName evidence="2">CAP-Gly domain-containing protein</fullName>
    </recommendedName>
</protein>
<dbReference type="InterPro" id="IPR000938">
    <property type="entry name" value="CAP-Gly_domain"/>
</dbReference>
<dbReference type="GeneID" id="136806428"/>
<dbReference type="SUPFAM" id="SSF74924">
    <property type="entry name" value="Cap-Gly domain"/>
    <property type="match status" value="1"/>
</dbReference>
<dbReference type="AlphaFoldDB" id="A0A7M5WZC8"/>
<dbReference type="RefSeq" id="XP_066919101.1">
    <property type="nucleotide sequence ID" value="XM_067063000.1"/>
</dbReference>
<proteinExistence type="predicted"/>
<dbReference type="Gene3D" id="2.30.30.190">
    <property type="entry name" value="CAP Gly-rich-like domain"/>
    <property type="match status" value="1"/>
</dbReference>
<dbReference type="OrthoDB" id="5983260at2759"/>
<feature type="region of interest" description="Disordered" evidence="1">
    <location>
        <begin position="416"/>
        <end position="470"/>
    </location>
</feature>
<feature type="region of interest" description="Disordered" evidence="1">
    <location>
        <begin position="325"/>
        <end position="349"/>
    </location>
</feature>
<accession>A0A7M5WZC8</accession>
<organism evidence="3 4">
    <name type="scientific">Clytia hemisphaerica</name>
    <dbReference type="NCBI Taxonomy" id="252671"/>
    <lineage>
        <taxon>Eukaryota</taxon>
        <taxon>Metazoa</taxon>
        <taxon>Cnidaria</taxon>
        <taxon>Hydrozoa</taxon>
        <taxon>Hydroidolina</taxon>
        <taxon>Leptothecata</taxon>
        <taxon>Obeliida</taxon>
        <taxon>Clytiidae</taxon>
        <taxon>Clytia</taxon>
    </lineage>
</organism>
<dbReference type="EnsemblMetazoa" id="CLYHEMT015324.4">
    <property type="protein sequence ID" value="CLYHEMP015324.4"/>
    <property type="gene ID" value="CLYHEMG015324"/>
</dbReference>
<evidence type="ECO:0000313" key="4">
    <source>
        <dbReference type="Proteomes" id="UP000594262"/>
    </source>
</evidence>
<evidence type="ECO:0000256" key="1">
    <source>
        <dbReference type="SAM" id="MobiDB-lite"/>
    </source>
</evidence>
<feature type="compositionally biased region" description="Polar residues" evidence="1">
    <location>
        <begin position="416"/>
        <end position="433"/>
    </location>
</feature>
<dbReference type="InterPro" id="IPR036859">
    <property type="entry name" value="CAP-Gly_dom_sf"/>
</dbReference>
<dbReference type="SMART" id="SM01052">
    <property type="entry name" value="CAP_GLY"/>
    <property type="match status" value="1"/>
</dbReference>